<proteinExistence type="inferred from homology"/>
<dbReference type="GO" id="GO:0043138">
    <property type="term" value="F:3'-5' DNA helicase activity"/>
    <property type="evidence" value="ECO:0007669"/>
    <property type="project" value="UniProtKB-EC"/>
</dbReference>
<comment type="catalytic activity">
    <reaction evidence="8">
        <text>Couples ATP hydrolysis with the unwinding of duplex DNA by translocating in the 3'-5' direction.</text>
        <dbReference type="EC" id="5.6.2.4"/>
    </reaction>
</comment>
<evidence type="ECO:0000256" key="7">
    <source>
        <dbReference type="ARBA" id="ARBA00023235"/>
    </source>
</evidence>
<evidence type="ECO:0000256" key="10">
    <source>
        <dbReference type="ARBA" id="ARBA00048988"/>
    </source>
</evidence>
<evidence type="ECO:0000256" key="8">
    <source>
        <dbReference type="ARBA" id="ARBA00034617"/>
    </source>
</evidence>
<dbReference type="PANTHER" id="PTHR11070:SF2">
    <property type="entry name" value="ATP-DEPENDENT DNA HELICASE SRS2"/>
    <property type="match status" value="1"/>
</dbReference>
<dbReference type="GO" id="GO:0000725">
    <property type="term" value="P:recombinational repair"/>
    <property type="evidence" value="ECO:0007669"/>
    <property type="project" value="TreeGrafter"/>
</dbReference>
<dbReference type="EMBL" id="MCIB01000008">
    <property type="protein sequence ID" value="RKD32979.1"/>
    <property type="molecule type" value="Genomic_DNA"/>
</dbReference>
<dbReference type="Gene3D" id="1.10.10.160">
    <property type="match status" value="1"/>
</dbReference>
<feature type="binding site" evidence="11">
    <location>
        <begin position="36"/>
        <end position="43"/>
    </location>
    <ligand>
        <name>ATP</name>
        <dbReference type="ChEBI" id="CHEBI:30616"/>
    </ligand>
</feature>
<dbReference type="PROSITE" id="PS51217">
    <property type="entry name" value="UVRD_HELICASE_CTER"/>
    <property type="match status" value="1"/>
</dbReference>
<dbReference type="InterPro" id="IPR027417">
    <property type="entry name" value="P-loop_NTPase"/>
</dbReference>
<dbReference type="SUPFAM" id="SSF52540">
    <property type="entry name" value="P-loop containing nucleoside triphosphate hydrolases"/>
    <property type="match status" value="1"/>
</dbReference>
<evidence type="ECO:0000256" key="6">
    <source>
        <dbReference type="ARBA" id="ARBA00023125"/>
    </source>
</evidence>
<evidence type="ECO:0000256" key="1">
    <source>
        <dbReference type="ARBA" id="ARBA00009922"/>
    </source>
</evidence>
<dbReference type="Gene3D" id="1.10.486.10">
    <property type="entry name" value="PCRA, domain 4"/>
    <property type="match status" value="1"/>
</dbReference>
<evidence type="ECO:0000256" key="2">
    <source>
        <dbReference type="ARBA" id="ARBA00022741"/>
    </source>
</evidence>
<dbReference type="GO" id="GO:0005829">
    <property type="term" value="C:cytosol"/>
    <property type="evidence" value="ECO:0007669"/>
    <property type="project" value="TreeGrafter"/>
</dbReference>
<dbReference type="AlphaFoldDB" id="A0A419T6D7"/>
<evidence type="ECO:0000259" key="13">
    <source>
        <dbReference type="PROSITE" id="PS51217"/>
    </source>
</evidence>
<evidence type="ECO:0000256" key="11">
    <source>
        <dbReference type="PROSITE-ProRule" id="PRU00560"/>
    </source>
</evidence>
<keyword evidence="3 11" id="KW-0378">Hydrolase</keyword>
<protein>
    <recommendedName>
        <fullName evidence="9">DNA 3'-5' helicase</fullName>
        <ecNumber evidence="9">5.6.2.4</ecNumber>
    </recommendedName>
</protein>
<evidence type="ECO:0000313" key="14">
    <source>
        <dbReference type="EMBL" id="RKD32979.1"/>
    </source>
</evidence>
<dbReference type="Pfam" id="PF00580">
    <property type="entry name" value="UvrD-helicase"/>
    <property type="match status" value="1"/>
</dbReference>
<keyword evidence="4 11" id="KW-0347">Helicase</keyword>
<keyword evidence="5 11" id="KW-0067">ATP-binding</keyword>
<dbReference type="InterPro" id="IPR013986">
    <property type="entry name" value="DExx_box_DNA_helicase_dom_sf"/>
</dbReference>
<evidence type="ECO:0000256" key="9">
    <source>
        <dbReference type="ARBA" id="ARBA00034808"/>
    </source>
</evidence>
<organism evidence="14 15">
    <name type="scientific">Thermohalobacter berrensis</name>
    <dbReference type="NCBI Taxonomy" id="99594"/>
    <lineage>
        <taxon>Bacteria</taxon>
        <taxon>Bacillati</taxon>
        <taxon>Bacillota</taxon>
        <taxon>Tissierellia</taxon>
        <taxon>Tissierellales</taxon>
        <taxon>Thermohalobacteraceae</taxon>
        <taxon>Thermohalobacter</taxon>
    </lineage>
</organism>
<dbReference type="GO" id="GO:0033202">
    <property type="term" value="C:DNA helicase complex"/>
    <property type="evidence" value="ECO:0007669"/>
    <property type="project" value="TreeGrafter"/>
</dbReference>
<sequence>MDNGFFYFLQKEKGISLNPQQKQAVLHKDGPAVVLAVPGAGKTTVLICRTANLVMNYNINPKNILSITFSKASAKDMKKRFYQVFGDFVRTKVEFSTIHRFAYSVLRHYYKKNKINWTLIESKDSDINKSNLLKELYRSINRSHINDDKLEELSNTISYVKNMMIEIDDFNKHKNFGIENFDRIFSQYEWYKRKYNYIDFDDMLTETLKILKKDNILLNQCKERYKYIQVDEGQDVSKVQNEIIKLLAYPLNNLFVVADDDQSIYGFRGAYPEYLLNFNRVYPNAKTFFMEENYRSSNNIVSVCNDFIKENTIRYEKNMFTKNNSIKPVTIVKLNDEYDQLDYIIDKLKKCNNLSEVAILYRNNISSISLIDRLHKENIPFYIKDLKLHFFKHWVVKDITNFLKLALDNSDINAFEKVYFKMNGYIPKRALNYIIENTNNGSVFERLLKYPDFKSFQKDNILRLESDFNSILKMKPQQAMEFIENNLEYRNFLKDNCKKFGFSYESGQMVLSTLKLLSVDTNSPIEFLSKLEGLKGFIDSIKNKKSQNALTLTTIHSAKGLEFDKVYMIDLIDGEFPTIGSIKDFDEGNISPLEEERRLFYVGMTRAKTILDLIVVNYKNGENVYPSRFINELEEILEKYNLENNISKFKYKSGTLVKHKKFGKGKIKSIEDNIITIDFHSKGIKKFALDLCVKNNILDIL</sequence>
<reference evidence="14 15" key="1">
    <citation type="submission" date="2016-08" db="EMBL/GenBank/DDBJ databases">
        <title>Novel Firmicutes and Novel Genomes.</title>
        <authorList>
            <person name="Poppleton D.I."/>
            <person name="Gribaldo S."/>
        </authorList>
    </citation>
    <scope>NUCLEOTIDE SEQUENCE [LARGE SCALE GENOMIC DNA]</scope>
    <source>
        <strain evidence="14 15">CTT3</strain>
    </source>
</reference>
<keyword evidence="6" id="KW-0238">DNA-binding</keyword>
<accession>A0A419T6D7</accession>
<dbReference type="PROSITE" id="PS51198">
    <property type="entry name" value="UVRD_HELICASE_ATP_BIND"/>
    <property type="match status" value="1"/>
</dbReference>
<dbReference type="InterPro" id="IPR014016">
    <property type="entry name" value="UvrD-like_ATP-bd"/>
</dbReference>
<gene>
    <name evidence="14" type="ORF">BET03_10210</name>
</gene>
<evidence type="ECO:0000256" key="3">
    <source>
        <dbReference type="ARBA" id="ARBA00022801"/>
    </source>
</evidence>
<dbReference type="CDD" id="cd17932">
    <property type="entry name" value="DEXQc_UvrD"/>
    <property type="match status" value="1"/>
</dbReference>
<dbReference type="GO" id="GO:0003677">
    <property type="term" value="F:DNA binding"/>
    <property type="evidence" value="ECO:0007669"/>
    <property type="project" value="UniProtKB-KW"/>
</dbReference>
<feature type="domain" description="UvrD-like helicase C-terminal" evidence="13">
    <location>
        <begin position="298"/>
        <end position="560"/>
    </location>
</feature>
<keyword evidence="15" id="KW-1185">Reference proteome</keyword>
<feature type="domain" description="UvrD-like helicase ATP-binding" evidence="12">
    <location>
        <begin position="15"/>
        <end position="297"/>
    </location>
</feature>
<evidence type="ECO:0000259" key="12">
    <source>
        <dbReference type="PROSITE" id="PS51198"/>
    </source>
</evidence>
<dbReference type="InterPro" id="IPR014017">
    <property type="entry name" value="DNA_helicase_UvrD-like_C"/>
</dbReference>
<dbReference type="GO" id="GO:0016887">
    <property type="term" value="F:ATP hydrolysis activity"/>
    <property type="evidence" value="ECO:0007669"/>
    <property type="project" value="RHEA"/>
</dbReference>
<dbReference type="Pfam" id="PF13361">
    <property type="entry name" value="UvrD_C"/>
    <property type="match status" value="1"/>
</dbReference>
<dbReference type="Proteomes" id="UP000284177">
    <property type="component" value="Unassembled WGS sequence"/>
</dbReference>
<evidence type="ECO:0000256" key="4">
    <source>
        <dbReference type="ARBA" id="ARBA00022806"/>
    </source>
</evidence>
<evidence type="ECO:0000313" key="15">
    <source>
        <dbReference type="Proteomes" id="UP000284177"/>
    </source>
</evidence>
<evidence type="ECO:0000256" key="5">
    <source>
        <dbReference type="ARBA" id="ARBA00022840"/>
    </source>
</evidence>
<keyword evidence="7" id="KW-0413">Isomerase</keyword>
<keyword evidence="2 11" id="KW-0547">Nucleotide-binding</keyword>
<name>A0A419T6D7_9FIRM</name>
<dbReference type="InterPro" id="IPR000212">
    <property type="entry name" value="DNA_helicase_UvrD/REP"/>
</dbReference>
<dbReference type="GO" id="GO:0005524">
    <property type="term" value="F:ATP binding"/>
    <property type="evidence" value="ECO:0007669"/>
    <property type="project" value="UniProtKB-UniRule"/>
</dbReference>
<dbReference type="Gene3D" id="3.40.50.300">
    <property type="entry name" value="P-loop containing nucleotide triphosphate hydrolases"/>
    <property type="match status" value="2"/>
</dbReference>
<comment type="catalytic activity">
    <reaction evidence="10">
        <text>ATP + H2O = ADP + phosphate + H(+)</text>
        <dbReference type="Rhea" id="RHEA:13065"/>
        <dbReference type="ChEBI" id="CHEBI:15377"/>
        <dbReference type="ChEBI" id="CHEBI:15378"/>
        <dbReference type="ChEBI" id="CHEBI:30616"/>
        <dbReference type="ChEBI" id="CHEBI:43474"/>
        <dbReference type="ChEBI" id="CHEBI:456216"/>
        <dbReference type="EC" id="5.6.2.4"/>
    </reaction>
</comment>
<comment type="caution">
    <text evidence="14">The sequence shown here is derived from an EMBL/GenBank/DDBJ whole genome shotgun (WGS) entry which is preliminary data.</text>
</comment>
<comment type="similarity">
    <text evidence="1">Belongs to the helicase family. UvrD subfamily.</text>
</comment>
<dbReference type="EC" id="5.6.2.4" evidence="9"/>
<dbReference type="RefSeq" id="WP_207666038.1">
    <property type="nucleotide sequence ID" value="NZ_MCIB01000008.1"/>
</dbReference>
<dbReference type="PANTHER" id="PTHR11070">
    <property type="entry name" value="UVRD / RECB / PCRA DNA HELICASE FAMILY MEMBER"/>
    <property type="match status" value="1"/>
</dbReference>